<evidence type="ECO:0000313" key="2">
    <source>
        <dbReference type="Proteomes" id="UP000266673"/>
    </source>
</evidence>
<evidence type="ECO:0000313" key="1">
    <source>
        <dbReference type="EMBL" id="RIB09975.1"/>
    </source>
</evidence>
<protein>
    <submittedName>
        <fullName evidence="1">Uncharacterized protein</fullName>
    </submittedName>
</protein>
<gene>
    <name evidence="1" type="ORF">C2G38_2266199</name>
</gene>
<dbReference type="Proteomes" id="UP000266673">
    <property type="component" value="Unassembled WGS sequence"/>
</dbReference>
<keyword evidence="2" id="KW-1185">Reference proteome</keyword>
<dbReference type="EMBL" id="QKWP01001305">
    <property type="protein sequence ID" value="RIB09975.1"/>
    <property type="molecule type" value="Genomic_DNA"/>
</dbReference>
<dbReference type="OrthoDB" id="2442656at2759"/>
<dbReference type="AlphaFoldDB" id="A0A397UI62"/>
<organism evidence="1 2">
    <name type="scientific">Gigaspora rosea</name>
    <dbReference type="NCBI Taxonomy" id="44941"/>
    <lineage>
        <taxon>Eukaryota</taxon>
        <taxon>Fungi</taxon>
        <taxon>Fungi incertae sedis</taxon>
        <taxon>Mucoromycota</taxon>
        <taxon>Glomeromycotina</taxon>
        <taxon>Glomeromycetes</taxon>
        <taxon>Diversisporales</taxon>
        <taxon>Gigasporaceae</taxon>
        <taxon>Gigaspora</taxon>
    </lineage>
</organism>
<name>A0A397UI62_9GLOM</name>
<reference evidence="1 2" key="1">
    <citation type="submission" date="2018-06" db="EMBL/GenBank/DDBJ databases">
        <title>Comparative genomics reveals the genomic features of Rhizophagus irregularis, R. cerebriforme, R. diaphanum and Gigaspora rosea, and their symbiotic lifestyle signature.</title>
        <authorList>
            <person name="Morin E."/>
            <person name="San Clemente H."/>
            <person name="Chen E.C.H."/>
            <person name="De La Providencia I."/>
            <person name="Hainaut M."/>
            <person name="Kuo A."/>
            <person name="Kohler A."/>
            <person name="Murat C."/>
            <person name="Tang N."/>
            <person name="Roy S."/>
            <person name="Loubradou J."/>
            <person name="Henrissat B."/>
            <person name="Grigoriev I.V."/>
            <person name="Corradi N."/>
            <person name="Roux C."/>
            <person name="Martin F.M."/>
        </authorList>
    </citation>
    <scope>NUCLEOTIDE SEQUENCE [LARGE SCALE GENOMIC DNA]</scope>
    <source>
        <strain evidence="1 2">DAOM 194757</strain>
    </source>
</reference>
<comment type="caution">
    <text evidence="1">The sequence shown here is derived from an EMBL/GenBank/DDBJ whole genome shotgun (WGS) entry which is preliminary data.</text>
</comment>
<proteinExistence type="predicted"/>
<accession>A0A397UI62</accession>
<sequence length="259" mass="30472">MSSSNPSNEIKKRGSYKPKVKAKLDLHLLLKEENRSRLKYLLDIGAPGVVEMEWDLSQEHHIVDRNKFFQEHGLNIDSDNVRCKWAIRQSTKTLIVKQCIETDRLEIIICTREQQEYAWKYGYQNLILVDETFGISKYKLLLFIIMIIDDNNKDIPISFILFTPPRSNHLTSPGYDSKILERLFTIFRDKISNNYNQNQSLATLVTFSPRAIMTDANIKSESYYQKYSQELFYFFVTFISVNIARMKLINNYDMVVKIK</sequence>